<dbReference type="EMBL" id="GEZM01103149">
    <property type="protein sequence ID" value="JAV51516.1"/>
    <property type="molecule type" value="Transcribed_RNA"/>
</dbReference>
<dbReference type="EMBL" id="GEZM01103146">
    <property type="protein sequence ID" value="JAV51522.1"/>
    <property type="molecule type" value="Transcribed_RNA"/>
</dbReference>
<sequence length="122" mass="14378">MYENLTYCEEHKYKNIEPRFFCKSSLRQDSEGEMNWLNVVALAVANKVKRGANVTFTTHRELYKHNGHILASFIYNNHIQFSHIFIDFLVGLCRCVAMCHSHVTRDVKSYDCASWRTSRQTR</sequence>
<dbReference type="EMBL" id="GEZM01103148">
    <property type="protein sequence ID" value="JAV51519.1"/>
    <property type="molecule type" value="Transcribed_RNA"/>
</dbReference>
<protein>
    <submittedName>
        <fullName evidence="1">Uncharacterized protein</fullName>
    </submittedName>
</protein>
<dbReference type="AlphaFoldDB" id="A0A1Y1JRE3"/>
<name>A0A1Y1JRE3_PHOPY</name>
<evidence type="ECO:0000313" key="1">
    <source>
        <dbReference type="EMBL" id="JAV51513.1"/>
    </source>
</evidence>
<proteinExistence type="predicted"/>
<accession>A0A1Y1JRE3</accession>
<reference evidence="1" key="1">
    <citation type="journal article" date="2016" name="Sci. Rep.">
        <title>Molecular characterization of firefly nuptial gifts: a multi-omics approach sheds light on postcopulatory sexual selection.</title>
        <authorList>
            <person name="Al-Wathiqui N."/>
            <person name="Fallon T.R."/>
            <person name="South A."/>
            <person name="Weng J.K."/>
            <person name="Lewis S.M."/>
        </authorList>
    </citation>
    <scope>NUCLEOTIDE SEQUENCE</scope>
</reference>
<dbReference type="EMBL" id="GEZM01103151">
    <property type="protein sequence ID" value="JAV51513.1"/>
    <property type="molecule type" value="Transcribed_RNA"/>
</dbReference>
<organism evidence="1">
    <name type="scientific">Photinus pyralis</name>
    <name type="common">Common eastern firefly</name>
    <name type="synonym">Lampyris pyralis</name>
    <dbReference type="NCBI Taxonomy" id="7054"/>
    <lineage>
        <taxon>Eukaryota</taxon>
        <taxon>Metazoa</taxon>
        <taxon>Ecdysozoa</taxon>
        <taxon>Arthropoda</taxon>
        <taxon>Hexapoda</taxon>
        <taxon>Insecta</taxon>
        <taxon>Pterygota</taxon>
        <taxon>Neoptera</taxon>
        <taxon>Endopterygota</taxon>
        <taxon>Coleoptera</taxon>
        <taxon>Polyphaga</taxon>
        <taxon>Elateriformia</taxon>
        <taxon>Elateroidea</taxon>
        <taxon>Lampyridae</taxon>
        <taxon>Lampyrinae</taxon>
        <taxon>Photinus</taxon>
    </lineage>
</organism>